<sequence>MGCSSEAAVKTLSEEDKYKDLQPPETGPVGEWDIPLPEINPLGSQALYTSTDYAPGSYEVSYIDNFAENKLTLKGEVWTLLVNDPSGAPLYFLKKYAEENQMKIFTQYYGNRLTFQLVKDEDSLWWGDAQADSQGYILRVVKELRVPVSKEKKFTLADLGPEAEEFSFTTSSSGKRFQSATLKLPEGNLDLLIYGTQSSGSVTRSIYEDYNFSSQRSKEYIIDDLPQGEGDMTWIFSWGADARPTEFSFLLTELQDLPPVKLGDELGALKVSGVPFGDVVVEPQKGSEILHIDDYSLRGDITPEGDTLFWLPSGLWNLALTAESAGLENSKTRLIPVNAGETTTLTLPTSLKSAYTNLNTIFAAPEDITGGIEILETKDSGNQATISMLVNDPQKRDIFPSKENTLITEGGKQVEITDITRQITPPSIVLVLDSSGSMQKEMTATVQAAKKFISGLPDKTYIKVVDFDTNVKVLPGETKEAVVNSLSSVVAEGSTVLFDATLEGLHLLENKARPTLVVFADGADSSLDGQGVGSNADKEQVLEKIKEAKIPIFTIGFGQKPDATAMKEFSAASSGRYFSAKDEKALTEVFSAISGTFGNSFVMTYNRPKEASFSDTPVVSLVLDASGSMDTDPAEEEGCDFRMDKTKILFHDFIQKLPSHYLTQLTSFQTTALGGPIIRQGQITTQNKSQLLQSLGELDAGGGTPILMAITIAYENIRSVPSNKKAIVFLTDAALEVDEEERAEFEQILAQIKKENIAVLWAGIGVEEHKEVFAKAAQLSGGSYIVTEEANGLQSSLADLLASIETMEAAQELPLSIQINDKSPTGTLMSYAANTNVNFKAPPKSSEIIAPDGVQLSTGTPLKRYDSQASTMVTGRGIPGMDTILTKRIPFTNLASNKAMELSVKEAYYFSKFKGLEPPAHKQFLALELQLKNVTPDKIPYSIPSITSHFYVNINNEGSYPASQTTWLTETPLSLPGEPGITLPPKKELAGTLVFLVPDDPVTQTSLHFYDLVNEHIHLPLIGKMDVALQQLDQLPVEEPAKITDAFSIAVTASRVVDKVDIYPTEEQKDRVYQVVEADFSTKVQALLDINPRERLWLRNHTANGPLLTPMSEVTTVMPLGFASPVMLAPSSTNKVRLAYPMAKALSGMKADLWGDVKSGSLQIPVVKGNPYGKAISKATLSGDGLQIKVNQATTLKNIEGYGENWVIADVTFSDTKDGFGTQINEDFFQLIHKDYLEATSQESSTTQENTGEMGLGNFGSGEDSEGIINPSGAEDLLYGIQGDWAVYDGEERRGFVLFLMPDSDGVTDWTLTSPYMEKLNQLIGQEAFADAGLLVEKEQDNVLDNEFETLLAEAVNKVVLNHQSLKAGQGTPTNLQRVTFSQEEGKKSIPKPSITTHGAQKLNSVTTIKDFTETMKSLRWLPSKDTSGFYRYSPEAVLTQGWGTDWDLTNLAMGMLARSGSTPQYRTIALTEEGKTALQNLPKAQAEEQAKAITETSKKGILGFFSNLFAKILSIIKPEKEVAPIPQGLEEIPSSQAEEEITDHEEEPIEESVNDEGIAEEPIEEEGLQEEEPATEEGDEIASDNEKVNTEVPEGEQESLPDTITGISYQTPEGESKLFVIPFMKDISELEGLVYIPHQQETMEFMPVQARIRVSAMAETSGLLFQDAAGDIADALGGDSGEDEKAKPYEYITLLDKEVSLPSLSLDAIEIGYLEAGTGKGKRYAAALFTTEGVEAGQGIIDTGEHPLLGVSIEISLPGNTLTHESPLKKGEALNTLYHTLAINLPDLPDQSVKVLEEASEKAYKSGKDPDSLSILKWYSRNILERFIANQTTFDEEQQAEKGLLLGRTDKERCIVLTSRMGKDNTLYSTIDLLQVINQVHNGNQTLQAGYNIFAGLYASSLESAVLTGENKAGYQELWSSTPEGTSMILIPDGENRELALDEMRKAEKYPDRLLDRIENTTKVILVPDQPGVYQEQKRWAWLEIDPATYETISVIDTGEHAGMASYAMSLLPSQDDYGQFIVGALIGVDIAVWAVCSSSLKLSDYKEILADAQALALSVGVQLDNVMKGYSAGRDQKLSVDGSAGGFPLKIFGEISKDGFKTGIGQNIVGFSDGFKAGVSLYFASAKPKSDEPGKPPKK</sequence>
<dbReference type="Pfam" id="PF13768">
    <property type="entry name" value="VWA_3"/>
    <property type="match status" value="1"/>
</dbReference>
<dbReference type="SUPFAM" id="SSF53300">
    <property type="entry name" value="vWA-like"/>
    <property type="match status" value="2"/>
</dbReference>
<dbReference type="KEGG" id="ddl:Desdi_0209"/>
<dbReference type="PANTHER" id="PTHR10579">
    <property type="entry name" value="CALCIUM-ACTIVATED CHLORIDE CHANNEL REGULATOR"/>
    <property type="match status" value="1"/>
</dbReference>
<dbReference type="eggNOG" id="COG2304">
    <property type="taxonomic scope" value="Bacteria"/>
</dbReference>
<keyword evidence="5" id="KW-1185">Reference proteome</keyword>
<evidence type="ECO:0000259" key="3">
    <source>
        <dbReference type="PROSITE" id="PS50234"/>
    </source>
</evidence>
<evidence type="ECO:0000313" key="4">
    <source>
        <dbReference type="EMBL" id="AGA67763.1"/>
    </source>
</evidence>
<dbReference type="SMART" id="SM00327">
    <property type="entry name" value="VWA"/>
    <property type="match status" value="2"/>
</dbReference>
<feature type="compositionally biased region" description="Acidic residues" evidence="2">
    <location>
        <begin position="1538"/>
        <end position="1584"/>
    </location>
</feature>
<name>L0F498_DESDL</name>
<dbReference type="Proteomes" id="UP000010797">
    <property type="component" value="Chromosome"/>
</dbReference>
<proteinExistence type="predicted"/>
<dbReference type="PANTHER" id="PTHR10579:SF43">
    <property type="entry name" value="ZINC FINGER (C3HC4-TYPE RING FINGER) FAMILY PROTEIN"/>
    <property type="match status" value="1"/>
</dbReference>
<feature type="region of interest" description="Disordered" evidence="2">
    <location>
        <begin position="1532"/>
        <end position="1606"/>
    </location>
</feature>
<feature type="domain" description="VWFA" evidence="3">
    <location>
        <begin position="427"/>
        <end position="593"/>
    </location>
</feature>
<dbReference type="InterPro" id="IPR029050">
    <property type="entry name" value="Immunoprotect_excell_Ig-like"/>
</dbReference>
<dbReference type="InterPro" id="IPR002035">
    <property type="entry name" value="VWF_A"/>
</dbReference>
<organism evidence="4 5">
    <name type="scientific">Desulfitobacterium dichloroeliminans (strain LMG P-21439 / DCA1)</name>
    <dbReference type="NCBI Taxonomy" id="871963"/>
    <lineage>
        <taxon>Bacteria</taxon>
        <taxon>Bacillati</taxon>
        <taxon>Bacillota</taxon>
        <taxon>Clostridia</taxon>
        <taxon>Eubacteriales</taxon>
        <taxon>Desulfitobacteriaceae</taxon>
        <taxon>Desulfitobacterium</taxon>
    </lineage>
</organism>
<dbReference type="STRING" id="871963.Desdi_0209"/>
<evidence type="ECO:0000313" key="5">
    <source>
        <dbReference type="Proteomes" id="UP000010797"/>
    </source>
</evidence>
<feature type="region of interest" description="Disordered" evidence="2">
    <location>
        <begin position="1241"/>
        <end position="1267"/>
    </location>
</feature>
<dbReference type="HOGENOM" id="CLU_233370_0_0_9"/>
<evidence type="ECO:0000256" key="2">
    <source>
        <dbReference type="SAM" id="MobiDB-lite"/>
    </source>
</evidence>
<feature type="domain" description="VWFA" evidence="3">
    <location>
        <begin position="618"/>
        <end position="801"/>
    </location>
</feature>
<dbReference type="InterPro" id="IPR051266">
    <property type="entry name" value="CLCR"/>
</dbReference>
<dbReference type="Gene3D" id="3.40.50.410">
    <property type="entry name" value="von Willebrand factor, type A domain"/>
    <property type="match status" value="2"/>
</dbReference>
<accession>L0F498</accession>
<protein>
    <submittedName>
        <fullName evidence="4">Mg-chelatase subunit ChlD</fullName>
    </submittedName>
</protein>
<dbReference type="InterPro" id="IPR036465">
    <property type="entry name" value="vWFA_dom_sf"/>
</dbReference>
<gene>
    <name evidence="4" type="ordered locus">Desdi_0209</name>
</gene>
<feature type="compositionally biased region" description="Basic and acidic residues" evidence="2">
    <location>
        <begin position="12"/>
        <end position="22"/>
    </location>
</feature>
<dbReference type="PROSITE" id="PS50234">
    <property type="entry name" value="VWFA"/>
    <property type="match status" value="2"/>
</dbReference>
<dbReference type="Pfam" id="PF00092">
    <property type="entry name" value="VWA"/>
    <property type="match status" value="1"/>
</dbReference>
<evidence type="ECO:0000256" key="1">
    <source>
        <dbReference type="ARBA" id="ARBA00022729"/>
    </source>
</evidence>
<dbReference type="Gene3D" id="2.60.40.1240">
    <property type="match status" value="1"/>
</dbReference>
<reference evidence="5" key="1">
    <citation type="submission" date="2012-02" db="EMBL/GenBank/DDBJ databases">
        <title>Complete sequence of Desulfitobacterium dichloroeliminans LMG P-21439.</title>
        <authorList>
            <person name="Lucas S."/>
            <person name="Han J."/>
            <person name="Lapidus A."/>
            <person name="Cheng J.-F."/>
            <person name="Goodwin L."/>
            <person name="Pitluck S."/>
            <person name="Peters L."/>
            <person name="Ovchinnikova G."/>
            <person name="Teshima H."/>
            <person name="Detter J.C."/>
            <person name="Han C."/>
            <person name="Tapia R."/>
            <person name="Land M."/>
            <person name="Hauser L."/>
            <person name="Kyrpides N."/>
            <person name="Ivanova N."/>
            <person name="Pagani I."/>
            <person name="Kruse T."/>
            <person name="de Vos W.M."/>
            <person name="Boon N."/>
            <person name="Smidt H."/>
            <person name="Woyke T."/>
        </authorList>
    </citation>
    <scope>NUCLEOTIDE SEQUENCE [LARGE SCALE GENOMIC DNA]</scope>
    <source>
        <strain evidence="5">LMG P-21439 / DCA1</strain>
    </source>
</reference>
<feature type="region of interest" description="Disordered" evidence="2">
    <location>
        <begin position="1"/>
        <end position="32"/>
    </location>
</feature>
<keyword evidence="1" id="KW-0732">Signal</keyword>
<dbReference type="CDD" id="cd00198">
    <property type="entry name" value="vWFA"/>
    <property type="match status" value="2"/>
</dbReference>
<dbReference type="EMBL" id="CP003344">
    <property type="protein sequence ID" value="AGA67763.1"/>
    <property type="molecule type" value="Genomic_DNA"/>
</dbReference>